<keyword evidence="2" id="KW-0238">DNA-binding</keyword>
<dbReference type="InterPro" id="IPR011006">
    <property type="entry name" value="CheY-like_superfamily"/>
</dbReference>
<dbReference type="GO" id="GO:0006355">
    <property type="term" value="P:regulation of DNA-templated transcription"/>
    <property type="evidence" value="ECO:0007669"/>
    <property type="project" value="InterPro"/>
</dbReference>
<dbReference type="PROSITE" id="PS50043">
    <property type="entry name" value="HTH_LUXR_2"/>
    <property type="match status" value="1"/>
</dbReference>
<dbReference type="PANTHER" id="PTHR44688">
    <property type="entry name" value="DNA-BINDING TRANSCRIPTIONAL ACTIVATOR DEVR_DOSR"/>
    <property type="match status" value="1"/>
</dbReference>
<dbReference type="Proteomes" id="UP000432015">
    <property type="component" value="Unassembled WGS sequence"/>
</dbReference>
<dbReference type="AlphaFoldDB" id="A0A7K1KT22"/>
<evidence type="ECO:0000256" key="2">
    <source>
        <dbReference type="ARBA" id="ARBA00023125"/>
    </source>
</evidence>
<dbReference type="CDD" id="cd06170">
    <property type="entry name" value="LuxR_C_like"/>
    <property type="match status" value="1"/>
</dbReference>
<evidence type="ECO:0000259" key="4">
    <source>
        <dbReference type="PROSITE" id="PS50043"/>
    </source>
</evidence>
<protein>
    <recommendedName>
        <fullName evidence="4">HTH luxR-type domain-containing protein</fullName>
    </recommendedName>
</protein>
<dbReference type="EMBL" id="WOFH01000001">
    <property type="protein sequence ID" value="MUN35303.1"/>
    <property type="molecule type" value="Genomic_DNA"/>
</dbReference>
<accession>A0A7K1KT22</accession>
<organism evidence="5 6">
    <name type="scientific">Actinomadura litoris</name>
    <dbReference type="NCBI Taxonomy" id="2678616"/>
    <lineage>
        <taxon>Bacteria</taxon>
        <taxon>Bacillati</taxon>
        <taxon>Actinomycetota</taxon>
        <taxon>Actinomycetes</taxon>
        <taxon>Streptosporangiales</taxon>
        <taxon>Thermomonosporaceae</taxon>
        <taxon>Actinomadura</taxon>
    </lineage>
</organism>
<proteinExistence type="predicted"/>
<dbReference type="SUPFAM" id="SSF52172">
    <property type="entry name" value="CheY-like"/>
    <property type="match status" value="1"/>
</dbReference>
<reference evidence="5 6" key="1">
    <citation type="submission" date="2019-11" db="EMBL/GenBank/DDBJ databases">
        <authorList>
            <person name="Cao P."/>
        </authorList>
    </citation>
    <scope>NUCLEOTIDE SEQUENCE [LARGE SCALE GENOMIC DNA]</scope>
    <source>
        <strain evidence="5 6">NEAU-AAG5</strain>
    </source>
</reference>
<keyword evidence="1" id="KW-0805">Transcription regulation</keyword>
<feature type="domain" description="HTH luxR-type" evidence="4">
    <location>
        <begin position="155"/>
        <end position="220"/>
    </location>
</feature>
<evidence type="ECO:0000313" key="6">
    <source>
        <dbReference type="Proteomes" id="UP000432015"/>
    </source>
</evidence>
<dbReference type="SMART" id="SM00421">
    <property type="entry name" value="HTH_LUXR"/>
    <property type="match status" value="1"/>
</dbReference>
<gene>
    <name evidence="5" type="ORF">GNZ18_01610</name>
</gene>
<evidence type="ECO:0000256" key="1">
    <source>
        <dbReference type="ARBA" id="ARBA00023015"/>
    </source>
</evidence>
<keyword evidence="6" id="KW-1185">Reference proteome</keyword>
<name>A0A7K1KT22_9ACTN</name>
<dbReference type="GO" id="GO:0003677">
    <property type="term" value="F:DNA binding"/>
    <property type="evidence" value="ECO:0007669"/>
    <property type="project" value="UniProtKB-KW"/>
</dbReference>
<sequence length="224" mass="24304">MSTQLAGPEAPAHFLPCRAIVIEIVSTTPLLRHGLAELLRKVPGFQVHDADAPSPELGAGTRPCTTILITDDDEDAPDALVEPILSASPRSKVIVLTDSGDHLFLGKVLTSGAHACLAKRVQLDELVSTIMTVHREDGRFVLSAPVEAVRRLRPGPAGPGALTNRETEILRLVAAGMRNRHISRRLFITEATVKRHLTNIYGKLEVTSRAEAVRKVVESDLLRD</sequence>
<dbReference type="SUPFAM" id="SSF46894">
    <property type="entry name" value="C-terminal effector domain of the bipartite response regulators"/>
    <property type="match status" value="1"/>
</dbReference>
<dbReference type="PRINTS" id="PR00038">
    <property type="entry name" value="HTHLUXR"/>
</dbReference>
<dbReference type="PANTHER" id="PTHR44688:SF16">
    <property type="entry name" value="DNA-BINDING TRANSCRIPTIONAL ACTIVATOR DEVR_DOSR"/>
    <property type="match status" value="1"/>
</dbReference>
<dbReference type="InterPro" id="IPR000792">
    <property type="entry name" value="Tscrpt_reg_LuxR_C"/>
</dbReference>
<dbReference type="Gene3D" id="3.40.50.2300">
    <property type="match status" value="1"/>
</dbReference>
<evidence type="ECO:0000256" key="3">
    <source>
        <dbReference type="ARBA" id="ARBA00023163"/>
    </source>
</evidence>
<dbReference type="Pfam" id="PF00196">
    <property type="entry name" value="GerE"/>
    <property type="match status" value="1"/>
</dbReference>
<comment type="caution">
    <text evidence="5">The sequence shown here is derived from an EMBL/GenBank/DDBJ whole genome shotgun (WGS) entry which is preliminary data.</text>
</comment>
<dbReference type="InterPro" id="IPR016032">
    <property type="entry name" value="Sig_transdc_resp-reg_C-effctor"/>
</dbReference>
<dbReference type="PROSITE" id="PS00622">
    <property type="entry name" value="HTH_LUXR_1"/>
    <property type="match status" value="1"/>
</dbReference>
<evidence type="ECO:0000313" key="5">
    <source>
        <dbReference type="EMBL" id="MUN35303.1"/>
    </source>
</evidence>
<dbReference type="RefSeq" id="WP_156214261.1">
    <property type="nucleotide sequence ID" value="NZ_WOFH01000001.1"/>
</dbReference>
<keyword evidence="3" id="KW-0804">Transcription</keyword>